<comment type="caution">
    <text evidence="2">The sequence shown here is derived from an EMBL/GenBank/DDBJ whole genome shotgun (WGS) entry which is preliminary data.</text>
</comment>
<dbReference type="InterPro" id="IPR050266">
    <property type="entry name" value="AB_hydrolase_sf"/>
</dbReference>
<dbReference type="OrthoDB" id="3396704at2"/>
<protein>
    <submittedName>
        <fullName evidence="2">Hydrolase</fullName>
    </submittedName>
</protein>
<dbReference type="InterPro" id="IPR000073">
    <property type="entry name" value="AB_hydrolase_1"/>
</dbReference>
<dbReference type="GO" id="GO:0016787">
    <property type="term" value="F:hydrolase activity"/>
    <property type="evidence" value="ECO:0007669"/>
    <property type="project" value="UniProtKB-KW"/>
</dbReference>
<dbReference type="GO" id="GO:0016020">
    <property type="term" value="C:membrane"/>
    <property type="evidence" value="ECO:0007669"/>
    <property type="project" value="TreeGrafter"/>
</dbReference>
<dbReference type="STRING" id="285458.BGM19_29565"/>
<keyword evidence="2" id="KW-0378">Hydrolase</keyword>
<evidence type="ECO:0000259" key="1">
    <source>
        <dbReference type="Pfam" id="PF00561"/>
    </source>
</evidence>
<dbReference type="PRINTS" id="PR00111">
    <property type="entry name" value="ABHYDROLASE"/>
</dbReference>
<dbReference type="Pfam" id="PF00561">
    <property type="entry name" value="Abhydrolase_1"/>
    <property type="match status" value="1"/>
</dbReference>
<dbReference type="Gene3D" id="3.40.50.1820">
    <property type="entry name" value="alpha/beta hydrolase"/>
    <property type="match status" value="1"/>
</dbReference>
<dbReference type="PANTHER" id="PTHR43798">
    <property type="entry name" value="MONOACYLGLYCEROL LIPASE"/>
    <property type="match status" value="1"/>
</dbReference>
<dbReference type="SUPFAM" id="SSF53474">
    <property type="entry name" value="alpha/beta-Hydrolases"/>
    <property type="match status" value="1"/>
</dbReference>
<accession>A0A1E5P491</accession>
<evidence type="ECO:0000313" key="3">
    <source>
        <dbReference type="Proteomes" id="UP000095759"/>
    </source>
</evidence>
<dbReference type="EMBL" id="MEHJ01000001">
    <property type="protein sequence ID" value="OEJ24370.1"/>
    <property type="molecule type" value="Genomic_DNA"/>
</dbReference>
<dbReference type="AlphaFoldDB" id="A0A1E5P491"/>
<reference evidence="2 3" key="1">
    <citation type="submission" date="2016-08" db="EMBL/GenBank/DDBJ databases">
        <title>Complete genome sequence of Streptomyces agglomeratus strain 6-3-2, a novel anti-MRSA actinomycete isolated from Wuli of Tebit, China.</title>
        <authorList>
            <person name="Chen X."/>
        </authorList>
    </citation>
    <scope>NUCLEOTIDE SEQUENCE [LARGE SCALE GENOMIC DNA]</scope>
    <source>
        <strain evidence="2 3">6-3-2</strain>
    </source>
</reference>
<dbReference type="InterPro" id="IPR029058">
    <property type="entry name" value="AB_hydrolase_fold"/>
</dbReference>
<dbReference type="RefSeq" id="WP_069933250.1">
    <property type="nucleotide sequence ID" value="NZ_MEHJ01000001.1"/>
</dbReference>
<dbReference type="Proteomes" id="UP000095759">
    <property type="component" value="Unassembled WGS sequence"/>
</dbReference>
<name>A0A1E5P491_9ACTN</name>
<dbReference type="PANTHER" id="PTHR43798:SF33">
    <property type="entry name" value="HYDROLASE, PUTATIVE (AFU_ORTHOLOGUE AFUA_2G14860)-RELATED"/>
    <property type="match status" value="1"/>
</dbReference>
<keyword evidence="3" id="KW-1185">Reference proteome</keyword>
<evidence type="ECO:0000313" key="2">
    <source>
        <dbReference type="EMBL" id="OEJ24370.1"/>
    </source>
</evidence>
<feature type="domain" description="AB hydrolase-1" evidence="1">
    <location>
        <begin position="26"/>
        <end position="132"/>
    </location>
</feature>
<proteinExistence type="predicted"/>
<gene>
    <name evidence="2" type="ORF">AS594_07540</name>
</gene>
<organism evidence="2 3">
    <name type="scientific">Streptomyces agglomeratus</name>
    <dbReference type="NCBI Taxonomy" id="285458"/>
    <lineage>
        <taxon>Bacteria</taxon>
        <taxon>Bacillati</taxon>
        <taxon>Actinomycetota</taxon>
        <taxon>Actinomycetes</taxon>
        <taxon>Kitasatosporales</taxon>
        <taxon>Streptomycetaceae</taxon>
        <taxon>Streptomyces</taxon>
    </lineage>
</organism>
<sequence>MGEHSVVDVGDVRLAYRTWGDSYGAPVVLLHGLGSSSASWEEAGQALGEEWRVYAIDLRGHGESDWPDEYSVELMRDDVLGFLDELELDRVGVVGHGMGGVVARLLAQDNSDRVERLVLEETPPPFPGGTEVADVRPDEPLDYDWPVAAAITRQLADPDPDWAESLGEIVAPTMIITGGPDSSMPQDRMQDMAALIPDCRLITIPAGHYLHEERPRPFAHEVTEFMTS</sequence>